<dbReference type="RefSeq" id="WP_004028091.1">
    <property type="nucleotide sequence ID" value="NZ_AGBZ02000001.1"/>
</dbReference>
<gene>
    <name evidence="1" type="ORF">SPM_002840</name>
</gene>
<name>A0AAI9X1E4_SPIME</name>
<comment type="caution">
    <text evidence="1">The sequence shown here is derived from an EMBL/GenBank/DDBJ whole genome shotgun (WGS) entry which is preliminary data.</text>
</comment>
<evidence type="ECO:0000313" key="1">
    <source>
        <dbReference type="EMBL" id="KAI93161.1"/>
    </source>
</evidence>
<dbReference type="AlphaFoldDB" id="A0AAI9X1E4"/>
<accession>A0AAI9X1E4</accession>
<protein>
    <submittedName>
        <fullName evidence="1">Uncharacterized protein</fullName>
    </submittedName>
</protein>
<dbReference type="Proteomes" id="UP000004057">
    <property type="component" value="Unassembled WGS sequence"/>
</dbReference>
<organism evidence="1 2">
    <name type="scientific">Spiroplasma melliferum KC3</name>
    <dbReference type="NCBI Taxonomy" id="570509"/>
    <lineage>
        <taxon>Bacteria</taxon>
        <taxon>Bacillati</taxon>
        <taxon>Mycoplasmatota</taxon>
        <taxon>Mollicutes</taxon>
        <taxon>Entomoplasmatales</taxon>
        <taxon>Spiroplasmataceae</taxon>
        <taxon>Spiroplasma</taxon>
    </lineage>
</organism>
<evidence type="ECO:0000313" key="2">
    <source>
        <dbReference type="Proteomes" id="UP000004057"/>
    </source>
</evidence>
<sequence>MAIELKDITLKWMYISIKELKESGFWTKDFEDNPQTYSDEWINKAINLSSVKINDWTGGYIGYADNIDNLTEEQQIGVKWATAIYTLHWLSKGTEYLLQATTFSQGSQSYSIQQPDDMQFVPDEVQKILINAGLYENIRFGNLKEKNRSWFGNGWRFEFDEGAGYAQYDWVRNNYIANNNITSSDNSILISFLNQSDAIPKKLDLKVNPNNKSKVDNKSIIYNSNNELSVPFDNDTIYEENGVWKAKQSEESKIDNKFIIKNENNELTVSNLKQNKITLLPNSSGRNNADFNSETGELRVWDPSFGGGKNTADYDIIDSTVAGIESTDDTFGTTKYIDKFYLQKKIYLLEKLLILVI</sequence>
<reference evidence="1 2" key="1">
    <citation type="journal article" date="2012" name="J. Proteome Res.">
        <title>Application of Spiroplasma melliferum proteogenomic profiling for the discovery of virulence factors and pathogenicity mechanisms in host-associated spiroplasmas.</title>
        <authorList>
            <person name="Alexeev D."/>
            <person name="Kostrjukova E."/>
            <person name="Aliper A."/>
            <person name="Popenko A."/>
            <person name="Bazaleev N."/>
            <person name="Tyakht A."/>
            <person name="Selezneva O."/>
            <person name="Akopian T."/>
            <person name="Prichodko E."/>
            <person name="Kondratov I."/>
            <person name="Chukin M."/>
            <person name="Demina I."/>
            <person name="Galyamina M."/>
            <person name="Kamashev D."/>
            <person name="Vanyushkina A."/>
            <person name="Ladygina V."/>
            <person name="Levitskii S."/>
            <person name="Lazarev V."/>
            <person name="Govorun V."/>
        </authorList>
    </citation>
    <scope>NUCLEOTIDE SEQUENCE [LARGE SCALE GENOMIC DNA]</scope>
    <source>
        <strain evidence="1 2">KC3</strain>
    </source>
</reference>
<dbReference type="EMBL" id="AGBZ02000001">
    <property type="protein sequence ID" value="KAI93161.1"/>
    <property type="molecule type" value="Genomic_DNA"/>
</dbReference>
<proteinExistence type="predicted"/>